<dbReference type="Proteomes" id="UP001381693">
    <property type="component" value="Unassembled WGS sequence"/>
</dbReference>
<dbReference type="EMBL" id="JAXCGZ010012404">
    <property type="protein sequence ID" value="KAK7073598.1"/>
    <property type="molecule type" value="Genomic_DNA"/>
</dbReference>
<feature type="region of interest" description="Disordered" evidence="1">
    <location>
        <begin position="23"/>
        <end position="142"/>
    </location>
</feature>
<feature type="compositionally biased region" description="Gly residues" evidence="1">
    <location>
        <begin position="85"/>
        <end position="94"/>
    </location>
</feature>
<comment type="caution">
    <text evidence="2">The sequence shown here is derived from an EMBL/GenBank/DDBJ whole genome shotgun (WGS) entry which is preliminary data.</text>
</comment>
<proteinExistence type="predicted"/>
<evidence type="ECO:0000313" key="3">
    <source>
        <dbReference type="Proteomes" id="UP001381693"/>
    </source>
</evidence>
<gene>
    <name evidence="2" type="ORF">SK128_022686</name>
</gene>
<organism evidence="2 3">
    <name type="scientific">Halocaridina rubra</name>
    <name type="common">Hawaiian red shrimp</name>
    <dbReference type="NCBI Taxonomy" id="373956"/>
    <lineage>
        <taxon>Eukaryota</taxon>
        <taxon>Metazoa</taxon>
        <taxon>Ecdysozoa</taxon>
        <taxon>Arthropoda</taxon>
        <taxon>Crustacea</taxon>
        <taxon>Multicrustacea</taxon>
        <taxon>Malacostraca</taxon>
        <taxon>Eumalacostraca</taxon>
        <taxon>Eucarida</taxon>
        <taxon>Decapoda</taxon>
        <taxon>Pleocyemata</taxon>
        <taxon>Caridea</taxon>
        <taxon>Atyoidea</taxon>
        <taxon>Atyidae</taxon>
        <taxon>Halocaridina</taxon>
    </lineage>
</organism>
<name>A0AAN9A3F5_HALRR</name>
<feature type="compositionally biased region" description="Polar residues" evidence="1">
    <location>
        <begin position="27"/>
        <end position="53"/>
    </location>
</feature>
<feature type="non-terminal residue" evidence="2">
    <location>
        <position position="1"/>
    </location>
</feature>
<accession>A0AAN9A3F5</accession>
<evidence type="ECO:0000256" key="1">
    <source>
        <dbReference type="SAM" id="MobiDB-lite"/>
    </source>
</evidence>
<dbReference type="AlphaFoldDB" id="A0AAN9A3F5"/>
<sequence>EAVSEVPPVRSFTDPARQIFHELRISSPGTNTLRASASLQGSPQSPRRTTQGGTAPPSLQPSPVPNRRGPSPQDVVALRASYSYVGGGGEGGGSPKASPRGSPKASPRGSPRGTPPKSTPKSSPTLSARRGTDGASYARDVGQPGIRLVPVRYSEVVVVVMDILMYNNI</sequence>
<evidence type="ECO:0000313" key="2">
    <source>
        <dbReference type="EMBL" id="KAK7073598.1"/>
    </source>
</evidence>
<keyword evidence="3" id="KW-1185">Reference proteome</keyword>
<reference evidence="2 3" key="1">
    <citation type="submission" date="2023-11" db="EMBL/GenBank/DDBJ databases">
        <title>Halocaridina rubra genome assembly.</title>
        <authorList>
            <person name="Smith C."/>
        </authorList>
    </citation>
    <scope>NUCLEOTIDE SEQUENCE [LARGE SCALE GENOMIC DNA]</scope>
    <source>
        <strain evidence="2">EP-1</strain>
        <tissue evidence="2">Whole</tissue>
    </source>
</reference>
<protein>
    <submittedName>
        <fullName evidence="2">Uncharacterized protein</fullName>
    </submittedName>
</protein>